<keyword evidence="1" id="KW-0812">Transmembrane</keyword>
<protein>
    <submittedName>
        <fullName evidence="2">Uncharacterized protein</fullName>
    </submittedName>
</protein>
<comment type="caution">
    <text evidence="2">The sequence shown here is derived from an EMBL/GenBank/DDBJ whole genome shotgun (WGS) entry which is preliminary data.</text>
</comment>
<reference evidence="2 3" key="1">
    <citation type="submission" date="2024-09" db="EMBL/GenBank/DDBJ databases">
        <authorList>
            <person name="Salinas-Garcia M.A."/>
            <person name="Prieme A."/>
        </authorList>
    </citation>
    <scope>NUCLEOTIDE SEQUENCE [LARGE SCALE GENOMIC DNA]</scope>
    <source>
        <strain evidence="2 3">DSM 21081</strain>
    </source>
</reference>
<accession>A0ABV4UPY3</accession>
<feature type="transmembrane region" description="Helical" evidence="1">
    <location>
        <begin position="167"/>
        <end position="188"/>
    </location>
</feature>
<proteinExistence type="predicted"/>
<evidence type="ECO:0000256" key="1">
    <source>
        <dbReference type="SAM" id="Phobius"/>
    </source>
</evidence>
<feature type="transmembrane region" description="Helical" evidence="1">
    <location>
        <begin position="33"/>
        <end position="53"/>
    </location>
</feature>
<gene>
    <name evidence="2" type="ORF">ACETWP_14145</name>
</gene>
<keyword evidence="3" id="KW-1185">Reference proteome</keyword>
<sequence>MADTDATRWQKAARCADVVDHGTGPALRTYFTVLWPLGCLALIGVGYLASSLLFNDPTSTTALDAVFGLMLAAVGTLVGGHVYTNKRLAPLVRPERASAILWLDKPEKKAIERQILLKAPPVPEHLHVARAAAAQSRLSLARMLVTFPAMVMLGIGQLIIARPPVTWLFAVWIPVLAMLVGTIAYGVWQYRRAGRFLEETRPVEGNAPGPAA</sequence>
<feature type="transmembrane region" description="Helical" evidence="1">
    <location>
        <begin position="65"/>
        <end position="83"/>
    </location>
</feature>
<evidence type="ECO:0000313" key="3">
    <source>
        <dbReference type="Proteomes" id="UP001575652"/>
    </source>
</evidence>
<dbReference type="Proteomes" id="UP001575652">
    <property type="component" value="Unassembled WGS sequence"/>
</dbReference>
<keyword evidence="1" id="KW-0472">Membrane</keyword>
<feature type="transmembrane region" description="Helical" evidence="1">
    <location>
        <begin position="140"/>
        <end position="161"/>
    </location>
</feature>
<organism evidence="2 3">
    <name type="scientific">Arthrobacter halodurans</name>
    <dbReference type="NCBI Taxonomy" id="516699"/>
    <lineage>
        <taxon>Bacteria</taxon>
        <taxon>Bacillati</taxon>
        <taxon>Actinomycetota</taxon>
        <taxon>Actinomycetes</taxon>
        <taxon>Micrococcales</taxon>
        <taxon>Micrococcaceae</taxon>
        <taxon>Arthrobacter</taxon>
    </lineage>
</organism>
<keyword evidence="1" id="KW-1133">Transmembrane helix</keyword>
<dbReference type="RefSeq" id="WP_373972901.1">
    <property type="nucleotide sequence ID" value="NZ_JBHDLJ010000013.1"/>
</dbReference>
<name>A0ABV4UPY3_9MICC</name>
<evidence type="ECO:0000313" key="2">
    <source>
        <dbReference type="EMBL" id="MFB0835728.1"/>
    </source>
</evidence>
<dbReference type="EMBL" id="JBHDLJ010000013">
    <property type="protein sequence ID" value="MFB0835728.1"/>
    <property type="molecule type" value="Genomic_DNA"/>
</dbReference>